<proteinExistence type="predicted"/>
<evidence type="ECO:0008006" key="4">
    <source>
        <dbReference type="Google" id="ProtNLM"/>
    </source>
</evidence>
<sequence length="349" mass="40523">MKISVDIAALCNKLQEYGNHTVTRNIVEGIKRIDADNIYSLYSFCKKPQWLTLPENMLHKRILPRKLWLSTRVSLEEFLNTKDIFLALNQAVPFYTKARIFSFSHGLSYYFFKDLYPNSYEVLKDQLFTMMDKSQYVFVSSAKVKKEMTSVFLKTDKVKVLPYGIPYDMLTANVNSEYISSKVRQISKKLFLYVGMDHPVKNLQFLVDAFTIFSQNQAYKDYTLLLIGADFENLEIKTPNIQRLKQVNREEIKYLYQKASGYISASLYESFNFPVLEALSQNCPVVVRSSAIIPELSPYVHIADHVEEFVESMKRLAAGSSKIISKEKLKKEFSWDSYLTKLISYYKPA</sequence>
<evidence type="ECO:0000313" key="3">
    <source>
        <dbReference type="Proteomes" id="UP000178558"/>
    </source>
</evidence>
<dbReference type="AlphaFoldDB" id="A0A1F7J6M1"/>
<dbReference type="SUPFAM" id="SSF53756">
    <property type="entry name" value="UDP-Glycosyltransferase/glycogen phosphorylase"/>
    <property type="match status" value="1"/>
</dbReference>
<comment type="caution">
    <text evidence="2">The sequence shown here is derived from an EMBL/GenBank/DDBJ whole genome shotgun (WGS) entry which is preliminary data.</text>
</comment>
<dbReference type="GO" id="GO:0016757">
    <property type="term" value="F:glycosyltransferase activity"/>
    <property type="evidence" value="ECO:0007669"/>
    <property type="project" value="TreeGrafter"/>
</dbReference>
<dbReference type="EMBL" id="MGAQ01000002">
    <property type="protein sequence ID" value="OGK51265.1"/>
    <property type="molecule type" value="Genomic_DNA"/>
</dbReference>
<protein>
    <recommendedName>
        <fullName evidence="4">Glycosyl transferase family 1 domain-containing protein</fullName>
    </recommendedName>
</protein>
<dbReference type="PANTHER" id="PTHR46401:SF2">
    <property type="entry name" value="GLYCOSYLTRANSFERASE WBBK-RELATED"/>
    <property type="match status" value="1"/>
</dbReference>
<evidence type="ECO:0000256" key="1">
    <source>
        <dbReference type="ARBA" id="ARBA00022679"/>
    </source>
</evidence>
<dbReference type="Proteomes" id="UP000178558">
    <property type="component" value="Unassembled WGS sequence"/>
</dbReference>
<accession>A0A1F7J6M1</accession>
<reference evidence="2 3" key="1">
    <citation type="journal article" date="2016" name="Nat. Commun.">
        <title>Thousands of microbial genomes shed light on interconnected biogeochemical processes in an aquifer system.</title>
        <authorList>
            <person name="Anantharaman K."/>
            <person name="Brown C.T."/>
            <person name="Hug L.A."/>
            <person name="Sharon I."/>
            <person name="Castelle C.J."/>
            <person name="Probst A.J."/>
            <person name="Thomas B.C."/>
            <person name="Singh A."/>
            <person name="Wilkins M.J."/>
            <person name="Karaoz U."/>
            <person name="Brodie E.L."/>
            <person name="Williams K.H."/>
            <person name="Hubbard S.S."/>
            <person name="Banfield J.F."/>
        </authorList>
    </citation>
    <scope>NUCLEOTIDE SEQUENCE [LARGE SCALE GENOMIC DNA]</scope>
</reference>
<organism evidence="2 3">
    <name type="scientific">Candidatus Roizmanbacteria bacterium RIFCSPLOWO2_01_FULL_40_42</name>
    <dbReference type="NCBI Taxonomy" id="1802066"/>
    <lineage>
        <taxon>Bacteria</taxon>
        <taxon>Candidatus Roizmaniibacteriota</taxon>
    </lineage>
</organism>
<dbReference type="Gene3D" id="3.40.50.2000">
    <property type="entry name" value="Glycogen Phosphorylase B"/>
    <property type="match status" value="1"/>
</dbReference>
<keyword evidence="1" id="KW-0808">Transferase</keyword>
<name>A0A1F7J6M1_9BACT</name>
<evidence type="ECO:0000313" key="2">
    <source>
        <dbReference type="EMBL" id="OGK51265.1"/>
    </source>
</evidence>
<gene>
    <name evidence="2" type="ORF">A3B50_04700</name>
</gene>
<dbReference type="Pfam" id="PF13692">
    <property type="entry name" value="Glyco_trans_1_4"/>
    <property type="match status" value="1"/>
</dbReference>
<dbReference type="PANTHER" id="PTHR46401">
    <property type="entry name" value="GLYCOSYLTRANSFERASE WBBK-RELATED"/>
    <property type="match status" value="1"/>
</dbReference>